<dbReference type="InterPro" id="IPR029062">
    <property type="entry name" value="Class_I_gatase-like"/>
</dbReference>
<reference evidence="1" key="1">
    <citation type="journal article" date="2020" name="Stud. Mycol.">
        <title>101 Dothideomycetes genomes: a test case for predicting lifestyles and emergence of pathogens.</title>
        <authorList>
            <person name="Haridas S."/>
            <person name="Albert R."/>
            <person name="Binder M."/>
            <person name="Bloem J."/>
            <person name="Labutti K."/>
            <person name="Salamov A."/>
            <person name="Andreopoulos B."/>
            <person name="Baker S."/>
            <person name="Barry K."/>
            <person name="Bills G."/>
            <person name="Bluhm B."/>
            <person name="Cannon C."/>
            <person name="Castanera R."/>
            <person name="Culley D."/>
            <person name="Daum C."/>
            <person name="Ezra D."/>
            <person name="Gonzalez J."/>
            <person name="Henrissat B."/>
            <person name="Kuo A."/>
            <person name="Liang C."/>
            <person name="Lipzen A."/>
            <person name="Lutzoni F."/>
            <person name="Magnuson J."/>
            <person name="Mondo S."/>
            <person name="Nolan M."/>
            <person name="Ohm R."/>
            <person name="Pangilinan J."/>
            <person name="Park H.-J."/>
            <person name="Ramirez L."/>
            <person name="Alfaro M."/>
            <person name="Sun H."/>
            <person name="Tritt A."/>
            <person name="Yoshinaga Y."/>
            <person name="Zwiers L.-H."/>
            <person name="Turgeon B."/>
            <person name="Goodwin S."/>
            <person name="Spatafora J."/>
            <person name="Crous P."/>
            <person name="Grigoriev I."/>
        </authorList>
    </citation>
    <scope>NUCLEOTIDE SEQUENCE</scope>
    <source>
        <strain evidence="1">CBS 110217</strain>
    </source>
</reference>
<sequence length="253" mass="27793">MPSPPRSYTTFPREADLFYSLTTSSTSAEDLNLHYAPPSKGSVKIGVVILSQDQTQILDLASLDLLAMVGRNRISRMNASTVAIDEAVDEIDIRYVTATGEGSFPVTSGGRIPVTNSFENSPQFDILIVPGSFSTTELPVSATSFLTSQCSLPSFVAIFSIVSGILHLVQTGILHKRRAAAPRSLLPALKVQYPETSWRSTPWERHEMFWSSNSAVSALDMVRTFMREYFWDRTEAVECALNAAGIGSLDEYE</sequence>
<gene>
    <name evidence="1" type="ORF">EK21DRAFT_54561</name>
</gene>
<evidence type="ECO:0000313" key="1">
    <source>
        <dbReference type="EMBL" id="KAF2035571.1"/>
    </source>
</evidence>
<dbReference type="EMBL" id="ML978157">
    <property type="protein sequence ID" value="KAF2035571.1"/>
    <property type="molecule type" value="Genomic_DNA"/>
</dbReference>
<proteinExistence type="predicted"/>
<evidence type="ECO:0000313" key="2">
    <source>
        <dbReference type="Proteomes" id="UP000799777"/>
    </source>
</evidence>
<comment type="caution">
    <text evidence="1">The sequence shown here is derived from an EMBL/GenBank/DDBJ whole genome shotgun (WGS) entry which is preliminary data.</text>
</comment>
<keyword evidence="2" id="KW-1185">Reference proteome</keyword>
<dbReference type="PANTHER" id="PTHR43130">
    <property type="entry name" value="ARAC-FAMILY TRANSCRIPTIONAL REGULATOR"/>
    <property type="match status" value="1"/>
</dbReference>
<dbReference type="OrthoDB" id="543156at2759"/>
<evidence type="ECO:0008006" key="3">
    <source>
        <dbReference type="Google" id="ProtNLM"/>
    </source>
</evidence>
<accession>A0A9P4HMA3</accession>
<dbReference type="Proteomes" id="UP000799777">
    <property type="component" value="Unassembled WGS sequence"/>
</dbReference>
<dbReference type="SUPFAM" id="SSF52317">
    <property type="entry name" value="Class I glutamine amidotransferase-like"/>
    <property type="match status" value="1"/>
</dbReference>
<organism evidence="1 2">
    <name type="scientific">Setomelanomma holmii</name>
    <dbReference type="NCBI Taxonomy" id="210430"/>
    <lineage>
        <taxon>Eukaryota</taxon>
        <taxon>Fungi</taxon>
        <taxon>Dikarya</taxon>
        <taxon>Ascomycota</taxon>
        <taxon>Pezizomycotina</taxon>
        <taxon>Dothideomycetes</taxon>
        <taxon>Pleosporomycetidae</taxon>
        <taxon>Pleosporales</taxon>
        <taxon>Pleosporineae</taxon>
        <taxon>Phaeosphaeriaceae</taxon>
        <taxon>Setomelanomma</taxon>
    </lineage>
</organism>
<dbReference type="AlphaFoldDB" id="A0A9P4HMA3"/>
<protein>
    <recommendedName>
        <fullName evidence="3">DJ-1/PfpI domain-containing protein</fullName>
    </recommendedName>
</protein>
<dbReference type="PANTHER" id="PTHR43130:SF7">
    <property type="entry name" value="DJ-1_PFPI DOMAIN-CONTAINING PROTEIN"/>
    <property type="match status" value="1"/>
</dbReference>
<dbReference type="InterPro" id="IPR052158">
    <property type="entry name" value="INH-QAR"/>
</dbReference>
<dbReference type="Gene3D" id="3.40.50.880">
    <property type="match status" value="1"/>
</dbReference>
<name>A0A9P4HMA3_9PLEO</name>